<dbReference type="Proteomes" id="UP000198415">
    <property type="component" value="Unassembled WGS sequence"/>
</dbReference>
<gene>
    <name evidence="1" type="ORF">SAMN06264365_111120</name>
</gene>
<keyword evidence="2" id="KW-1185">Reference proteome</keyword>
<sequence length="120" mass="13763">MRDGYVVSWQGQEYDAVPDGDKVRIYTTRSTEGFTEVKPGRYVQVLKPGEFDEVAYVRTMCTWRGEPFIVLAEADTWLRLEYTGGRAPVAQRLGLEEFDYGVYQGWAPAAEVSDIYEHRV</sequence>
<dbReference type="EMBL" id="FZNR01000011">
    <property type="protein sequence ID" value="SNS18164.1"/>
    <property type="molecule type" value="Genomic_DNA"/>
</dbReference>
<reference evidence="1 2" key="1">
    <citation type="submission" date="2017-06" db="EMBL/GenBank/DDBJ databases">
        <authorList>
            <person name="Kim H.J."/>
            <person name="Triplett B.A."/>
        </authorList>
    </citation>
    <scope>NUCLEOTIDE SEQUENCE [LARGE SCALE GENOMIC DNA]</scope>
    <source>
        <strain evidence="1 2">DSM 43151</strain>
    </source>
</reference>
<evidence type="ECO:0000313" key="1">
    <source>
        <dbReference type="EMBL" id="SNS18164.1"/>
    </source>
</evidence>
<name>A0A239CFD2_9ACTN</name>
<proteinExistence type="predicted"/>
<protein>
    <submittedName>
        <fullName evidence="1">Uncharacterized protein</fullName>
    </submittedName>
</protein>
<evidence type="ECO:0000313" key="2">
    <source>
        <dbReference type="Proteomes" id="UP000198415"/>
    </source>
</evidence>
<accession>A0A239CFD2</accession>
<organism evidence="1 2">
    <name type="scientific">Actinoplanes regularis</name>
    <dbReference type="NCBI Taxonomy" id="52697"/>
    <lineage>
        <taxon>Bacteria</taxon>
        <taxon>Bacillati</taxon>
        <taxon>Actinomycetota</taxon>
        <taxon>Actinomycetes</taxon>
        <taxon>Micromonosporales</taxon>
        <taxon>Micromonosporaceae</taxon>
        <taxon>Actinoplanes</taxon>
    </lineage>
</organism>
<dbReference type="AlphaFoldDB" id="A0A239CFD2"/>